<dbReference type="Proteomes" id="UP000070328">
    <property type="component" value="Unassembled WGS sequence"/>
</dbReference>
<keyword evidence="4" id="KW-1003">Cell membrane</keyword>
<comment type="similarity">
    <text evidence="2">Belongs to the ABC transporter superfamily. ABCC family. Conjugate transporter (TC 3.A.1.208) subfamily.</text>
</comment>
<dbReference type="GO" id="GO:0005524">
    <property type="term" value="F:ATP binding"/>
    <property type="evidence" value="ECO:0007669"/>
    <property type="project" value="UniProtKB-KW"/>
</dbReference>
<dbReference type="GO" id="GO:0140359">
    <property type="term" value="F:ABC-type transporter activity"/>
    <property type="evidence" value="ECO:0007669"/>
    <property type="project" value="InterPro"/>
</dbReference>
<feature type="transmembrane region" description="Helical" evidence="12">
    <location>
        <begin position="282"/>
        <end position="304"/>
    </location>
</feature>
<feature type="transmembrane region" description="Helical" evidence="12">
    <location>
        <begin position="106"/>
        <end position="125"/>
    </location>
</feature>
<dbReference type="CDD" id="cd03250">
    <property type="entry name" value="ABCC_MRP_domain1"/>
    <property type="match status" value="1"/>
</dbReference>
<evidence type="ECO:0000256" key="11">
    <source>
        <dbReference type="SAM" id="MobiDB-lite"/>
    </source>
</evidence>
<evidence type="ECO:0000256" key="2">
    <source>
        <dbReference type="ARBA" id="ARBA00009726"/>
    </source>
</evidence>
<evidence type="ECO:0000256" key="4">
    <source>
        <dbReference type="ARBA" id="ARBA00022475"/>
    </source>
</evidence>
<keyword evidence="7" id="KW-0067">ATP-binding</keyword>
<dbReference type="SUPFAM" id="SSF52540">
    <property type="entry name" value="P-loop containing nucleoside triphosphate hydrolases"/>
    <property type="match status" value="2"/>
</dbReference>
<feature type="transmembrane region" description="Helical" evidence="12">
    <location>
        <begin position="1038"/>
        <end position="1056"/>
    </location>
</feature>
<feature type="transmembrane region" description="Helical" evidence="12">
    <location>
        <begin position="73"/>
        <end position="94"/>
    </location>
</feature>
<dbReference type="Pfam" id="PF24357">
    <property type="entry name" value="TMD0_ABC"/>
    <property type="match status" value="1"/>
</dbReference>
<dbReference type="InterPro" id="IPR003593">
    <property type="entry name" value="AAA+_ATPase"/>
</dbReference>
<keyword evidence="10" id="KW-0325">Glycoprotein</keyword>
<feature type="transmembrane region" description="Helical" evidence="12">
    <location>
        <begin position="163"/>
        <end position="181"/>
    </location>
</feature>
<feature type="region of interest" description="Disordered" evidence="11">
    <location>
        <begin position="861"/>
        <end position="887"/>
    </location>
</feature>
<dbReference type="PANTHER" id="PTHR24223">
    <property type="entry name" value="ATP-BINDING CASSETTE SUB-FAMILY C"/>
    <property type="match status" value="1"/>
</dbReference>
<evidence type="ECO:0000256" key="7">
    <source>
        <dbReference type="ARBA" id="ARBA00022840"/>
    </source>
</evidence>
<feature type="compositionally biased region" description="Basic and acidic residues" evidence="11">
    <location>
        <begin position="861"/>
        <end position="877"/>
    </location>
</feature>
<dbReference type="CDD" id="cd18579">
    <property type="entry name" value="ABC_6TM_ABCC_D1"/>
    <property type="match status" value="1"/>
</dbReference>
<keyword evidence="9 12" id="KW-0472">Membrane</keyword>
<dbReference type="InterPro" id="IPR044746">
    <property type="entry name" value="ABCC_6TM_D1"/>
</dbReference>
<evidence type="ECO:0000259" key="14">
    <source>
        <dbReference type="PROSITE" id="PS50929"/>
    </source>
</evidence>
<feature type="compositionally biased region" description="Polar residues" evidence="11">
    <location>
        <begin position="579"/>
        <end position="599"/>
    </location>
</feature>
<dbReference type="PROSITE" id="PS50893">
    <property type="entry name" value="ABC_TRANSPORTER_2"/>
    <property type="match status" value="2"/>
</dbReference>
<evidence type="ECO:0000256" key="10">
    <source>
        <dbReference type="ARBA" id="ARBA00023180"/>
    </source>
</evidence>
<comment type="subcellular location">
    <subcellularLocation>
        <location evidence="1">Cell membrane</location>
        <topology evidence="1">Multi-pass membrane protein</topology>
    </subcellularLocation>
</comment>
<feature type="domain" description="ABC transmembrane type-1" evidence="14">
    <location>
        <begin position="1025"/>
        <end position="1203"/>
    </location>
</feature>
<evidence type="ECO:0000313" key="16">
    <source>
        <dbReference type="Proteomes" id="UP000070328"/>
    </source>
</evidence>
<dbReference type="InterPro" id="IPR044726">
    <property type="entry name" value="ABCC_6TM_D2"/>
</dbReference>
<evidence type="ECO:0000256" key="3">
    <source>
        <dbReference type="ARBA" id="ARBA00022448"/>
    </source>
</evidence>
<evidence type="ECO:0000256" key="5">
    <source>
        <dbReference type="ARBA" id="ARBA00022692"/>
    </source>
</evidence>
<dbReference type="CDD" id="cd18580">
    <property type="entry name" value="ABC_6TM_ABCC_D2"/>
    <property type="match status" value="1"/>
</dbReference>
<dbReference type="InterPro" id="IPR027417">
    <property type="entry name" value="P-loop_NTPase"/>
</dbReference>
<evidence type="ECO:0000256" key="1">
    <source>
        <dbReference type="ARBA" id="ARBA00004651"/>
    </source>
</evidence>
<evidence type="ECO:0000256" key="6">
    <source>
        <dbReference type="ARBA" id="ARBA00022741"/>
    </source>
</evidence>
<feature type="transmembrane region" description="Helical" evidence="12">
    <location>
        <begin position="948"/>
        <end position="971"/>
    </location>
</feature>
<dbReference type="InterPro" id="IPR050173">
    <property type="entry name" value="ABC_transporter_C-like"/>
</dbReference>
<feature type="domain" description="ABC transporter" evidence="13">
    <location>
        <begin position="1240"/>
        <end position="1487"/>
    </location>
</feature>
<dbReference type="FunFam" id="3.40.50.300:FF:002145">
    <property type="entry name" value="ABC transporter (MsbA subfamily)"/>
    <property type="match status" value="1"/>
</dbReference>
<dbReference type="InterPro" id="IPR056227">
    <property type="entry name" value="TMD0_ABC"/>
</dbReference>
<dbReference type="Gene3D" id="1.20.1560.10">
    <property type="entry name" value="ABC transporter type 1, transmembrane domain"/>
    <property type="match status" value="2"/>
</dbReference>
<dbReference type="Pfam" id="PF00005">
    <property type="entry name" value="ABC_tran"/>
    <property type="match status" value="2"/>
</dbReference>
<feature type="region of interest" description="Disordered" evidence="11">
    <location>
        <begin position="579"/>
        <end position="616"/>
    </location>
</feature>
<feature type="transmembrane region" description="Helical" evidence="12">
    <location>
        <begin position="316"/>
        <end position="336"/>
    </location>
</feature>
<feature type="domain" description="ABC transmembrane type-1" evidence="14">
    <location>
        <begin position="281"/>
        <end position="560"/>
    </location>
</feature>
<name>A0A135T5J8_9PEZI</name>
<dbReference type="SMART" id="SM00382">
    <property type="entry name" value="AAA"/>
    <property type="match status" value="2"/>
</dbReference>
<dbReference type="SUPFAM" id="SSF90123">
    <property type="entry name" value="ABC transporter transmembrane region"/>
    <property type="match status" value="2"/>
</dbReference>
<dbReference type="InterPro" id="IPR003439">
    <property type="entry name" value="ABC_transporter-like_ATP-bd"/>
</dbReference>
<evidence type="ECO:0000313" key="15">
    <source>
        <dbReference type="EMBL" id="KXH43427.1"/>
    </source>
</evidence>
<dbReference type="FunFam" id="1.20.1560.10:FF:000055">
    <property type="entry name" value="ABC multidrug transporter (Eurofung)"/>
    <property type="match status" value="1"/>
</dbReference>
<keyword evidence="6" id="KW-0547">Nucleotide-binding</keyword>
<evidence type="ECO:0008006" key="17">
    <source>
        <dbReference type="Google" id="ProtNLM"/>
    </source>
</evidence>
<dbReference type="GO" id="GO:0016887">
    <property type="term" value="F:ATP hydrolysis activity"/>
    <property type="evidence" value="ECO:0007669"/>
    <property type="project" value="InterPro"/>
</dbReference>
<reference evidence="15 16" key="1">
    <citation type="submission" date="2014-02" db="EMBL/GenBank/DDBJ databases">
        <title>The genome sequence of Colletotrichum simmondsii CBS122122.</title>
        <authorList>
            <person name="Baroncelli R."/>
            <person name="Thon M.R."/>
        </authorList>
    </citation>
    <scope>NUCLEOTIDE SEQUENCE [LARGE SCALE GENOMIC DNA]</scope>
    <source>
        <strain evidence="15 16">CBS122122</strain>
    </source>
</reference>
<dbReference type="InterPro" id="IPR017871">
    <property type="entry name" value="ABC_transporter-like_CS"/>
</dbReference>
<evidence type="ECO:0000259" key="13">
    <source>
        <dbReference type="PROSITE" id="PS50893"/>
    </source>
</evidence>
<keyword evidence="5 12" id="KW-0812">Transmembrane</keyword>
<feature type="transmembrane region" description="Helical" evidence="12">
    <location>
        <begin position="416"/>
        <end position="441"/>
    </location>
</feature>
<dbReference type="Pfam" id="PF00664">
    <property type="entry name" value="ABC_membrane"/>
    <property type="match status" value="1"/>
</dbReference>
<evidence type="ECO:0000256" key="8">
    <source>
        <dbReference type="ARBA" id="ARBA00022989"/>
    </source>
</evidence>
<dbReference type="OrthoDB" id="6500128at2759"/>
<feature type="transmembrane region" description="Helical" evidence="12">
    <location>
        <begin position="132"/>
        <end position="151"/>
    </location>
</feature>
<dbReference type="FunFam" id="3.40.50.300:FF:001854">
    <property type="entry name" value="ABC multidrug transporter (Eurofung)"/>
    <property type="match status" value="1"/>
</dbReference>
<comment type="caution">
    <text evidence="15">The sequence shown here is derived from an EMBL/GenBank/DDBJ whole genome shotgun (WGS) entry which is preliminary data.</text>
</comment>
<feature type="transmembrane region" description="Helical" evidence="12">
    <location>
        <begin position="1062"/>
        <end position="1081"/>
    </location>
</feature>
<organism evidence="15 16">
    <name type="scientific">Colletotrichum simmondsii</name>
    <dbReference type="NCBI Taxonomy" id="703756"/>
    <lineage>
        <taxon>Eukaryota</taxon>
        <taxon>Fungi</taxon>
        <taxon>Dikarya</taxon>
        <taxon>Ascomycota</taxon>
        <taxon>Pezizomycotina</taxon>
        <taxon>Sordariomycetes</taxon>
        <taxon>Hypocreomycetidae</taxon>
        <taxon>Glomerellales</taxon>
        <taxon>Glomerellaceae</taxon>
        <taxon>Colletotrichum</taxon>
        <taxon>Colletotrichum acutatum species complex</taxon>
    </lineage>
</organism>
<dbReference type="EMBL" id="JFBX01000279">
    <property type="protein sequence ID" value="KXH43427.1"/>
    <property type="molecule type" value="Genomic_DNA"/>
</dbReference>
<dbReference type="InterPro" id="IPR011527">
    <property type="entry name" value="ABC1_TM_dom"/>
</dbReference>
<keyword evidence="8 12" id="KW-1133">Transmembrane helix</keyword>
<feature type="transmembrane region" description="Helical" evidence="12">
    <location>
        <begin position="1145"/>
        <end position="1168"/>
    </location>
</feature>
<dbReference type="PANTHER" id="PTHR24223:SF399">
    <property type="entry name" value="ABC TRANSPORTER ATNG"/>
    <property type="match status" value="1"/>
</dbReference>
<feature type="domain" description="ABC transporter" evidence="13">
    <location>
        <begin position="623"/>
        <end position="851"/>
    </location>
</feature>
<evidence type="ECO:0000256" key="12">
    <source>
        <dbReference type="SAM" id="Phobius"/>
    </source>
</evidence>
<proteinExistence type="inferred from homology"/>
<dbReference type="FunFam" id="1.20.1560.10:FF:000066">
    <property type="entry name" value="ABC multidrug transporter (Eurofung)"/>
    <property type="match status" value="1"/>
</dbReference>
<dbReference type="CDD" id="cd03244">
    <property type="entry name" value="ABCC_MRP_domain2"/>
    <property type="match status" value="1"/>
</dbReference>
<dbReference type="GO" id="GO:0005886">
    <property type="term" value="C:plasma membrane"/>
    <property type="evidence" value="ECO:0007669"/>
    <property type="project" value="UniProtKB-SubCell"/>
</dbReference>
<feature type="compositionally biased region" description="Polar residues" evidence="11">
    <location>
        <begin position="606"/>
        <end position="616"/>
    </location>
</feature>
<dbReference type="InterPro" id="IPR036640">
    <property type="entry name" value="ABC1_TM_sf"/>
</dbReference>
<keyword evidence="3" id="KW-0813">Transport</keyword>
<gene>
    <name evidence="15" type="ORF">CSIM01_11937</name>
</gene>
<feature type="transmembrane region" description="Helical" evidence="12">
    <location>
        <begin position="38"/>
        <end position="57"/>
    </location>
</feature>
<keyword evidence="16" id="KW-1185">Reference proteome</keyword>
<dbReference type="PROSITE" id="PS50929">
    <property type="entry name" value="ABC_TM1F"/>
    <property type="match status" value="2"/>
</dbReference>
<dbReference type="PROSITE" id="PS00211">
    <property type="entry name" value="ABC_TRANSPORTER_1"/>
    <property type="match status" value="2"/>
</dbReference>
<sequence length="1555" mass="170141">MDTNVSCASLGDPGDFGFGPVMDPCVRKFDFTLLFEDTILSILPSSIFIILAALRIFSRRSAQHQVKSNTFRLVKLASILVFTAISVALTALWARDADLTLNNKTAIAAAALTILDSLFVAGLSFTEHSRSLSPSLLLSAFLVLSTIFDAVRLRTLWVKSVETPIIALSTAAFGLKIALLAQEEASKRRWIIDNSSECSSEETAGLFNRVGFHWLNGLLLHGYSSPLTIAKLPVIDRHLLSDSLWDRVGQKWRNSPKQGNNALLGTIFSALKWPILAPVPAYMILVGLQLAQPFMISTIMAYLASPVDHTEDQRNIGYGLIGAYGLVYISIAVVTAGCQHLVFRYATMMRGCLVLLIYEKTTSMSITGAEEAAAVTLMSTDIERIVNGMSKIHESWSTLLQMAVALALLYRQLGVVFIVPLVLFLICAVGAGALSGSAGGFQASWMAAIQKRVAVTSSVLGSPKGVKLSGFTDKMFQIIQDLRLKEIASAAKFRTMLLVIVTLSYAPGSISPVVTFGVYTAIAQKDHTLDSNRIFTSLALLSLVTQPLNELFAHLPNIVASVACFGRVQAFLLSPETSAASDIRSPSPTSESHGYTSGRQECEKQPTATITSSLDPKTSGNAIEIRNAKFGWKADVDPALTNLTLDIPHGKLTAIVGPVASGKSTLLKAILGETPVAEGTISRASDNIAFCDQVPWLTNETLRRNVTGFSHFEASWYSTVIRACALEDDIATFPDGDQVMVGSKGVTLSGGQKQRVAIARAVYSRRDIILFDDVFSGLDFETQTRVFDNLFGVSGLLRQRKVTSLFVTHAVHILPQADYIITLDEKGTIASRGTFEELNKQPGYISRFGLITKEDAIQGDSVKDDDKSAFKPEHQQKTADNSVDEETQRMGDRSVYKYYFQATGPRSVLIFITLQVIWVFLTKFPEIWLSWWGEANDRHPNQEIGKYMGVYAALQVLSLVALAAVCWHVVLRMAVASGIRLHWILLEKALRHVMTISAGPASFADNLKGTSVIFRYNQYRLHRQQDIQLIDAELPISLLNVAANGLICIAQALMIIPASYQLIAVFPFLGGILWVIQRFYLRTSRQLRFLELDAKAPMYSQFLETLSGLSTIRAFGWQKDLTNLMRDRLDTSQKPMYLLYSIQRWLTLVLDLTVAALAVVLISVAVALRGRVGAGFAGVALYNIMGLSSAMKAAITVWTVFETSIGAVARVKTFAEHTPVESQAQEPQMPPESWPESGAISFQNITASYGEGMDNIISKVSFTVLPGQKVGICGRSGSGKSSLLLTLLRLIDCNEGQVIIDGVDVATMPREVLRQRLNALPQEPPFFSGSVRLNCDPEGRISDEIITEALQTVGLWEMIEEKGGLDAEFSDDFFSHGQKQVFCLARGILHPSKIVVMDEVTSSLRSRSGRIRQLTLCVSVDVDTEKKMMRVIRERFAGGTIISVAHRLDTVLDFDRIIILDKGVIVEEGCPAELLGRASAFRTLYETFHTGNLSSLRKTKEFTPPGGELEATSLVHMLGLEHGASEPSPIRLFGGLQPLHHPASFDLTPKGAPAG</sequence>
<feature type="transmembrane region" description="Helical" evidence="12">
    <location>
        <begin position="898"/>
        <end position="921"/>
    </location>
</feature>
<accession>A0A135T5J8</accession>
<protein>
    <recommendedName>
        <fullName evidence="17">ABC transporter</fullName>
    </recommendedName>
</protein>
<dbReference type="Gene3D" id="3.40.50.300">
    <property type="entry name" value="P-loop containing nucleotide triphosphate hydrolases"/>
    <property type="match status" value="2"/>
</dbReference>
<evidence type="ECO:0000256" key="9">
    <source>
        <dbReference type="ARBA" id="ARBA00023136"/>
    </source>
</evidence>